<dbReference type="InterPro" id="IPR032675">
    <property type="entry name" value="LRR_dom_sf"/>
</dbReference>
<dbReference type="InterPro" id="IPR027417">
    <property type="entry name" value="P-loop_NTPase"/>
</dbReference>
<protein>
    <recommendedName>
        <fullName evidence="4">NACHT domain-containing protein</fullName>
    </recommendedName>
</protein>
<dbReference type="Pfam" id="PF05729">
    <property type="entry name" value="NACHT"/>
    <property type="match status" value="1"/>
</dbReference>
<dbReference type="EMBL" id="CALNXK010000174">
    <property type="protein sequence ID" value="CAH3172524.1"/>
    <property type="molecule type" value="Genomic_DNA"/>
</dbReference>
<dbReference type="SMART" id="SM00365">
    <property type="entry name" value="LRR_SD22"/>
    <property type="match status" value="8"/>
</dbReference>
<evidence type="ECO:0000313" key="6">
    <source>
        <dbReference type="Proteomes" id="UP001159405"/>
    </source>
</evidence>
<sequence length="1151" mass="125852">MASAPTLAPSSKGTTNYARLCRLLVDGGTKALRYTFDNFHSPANLFNVLKAGSADHLTLQSIYRRRIINATQWGKLYPSPPSSVTSIDFDITLLMVLLRNICGLTAPVTGWDSLPPASDTSVEANIARVKYYRNSVYGHASQASVDDPTFNSLWQDVSAALVLLGVDAAAITKLKTETIDPDTETHYRELLKEWKKDEDNIKDQLDRIEGIISSVLVLDESLNLLSLFFSLADRTREDLREIKNKIENISENLKALKESPTREEVGLVTKHIEIIRQKYKRHEGWLAPFPWCEDFQFQLSDIYTRLRMVSREKKARATAQQRVVETTEIFNPQEECKQPRKVLIEGMPGMGKTTYCNKVAYDWAINIKNEGDCFPEFDLVLLLKCRDVEIESDLWGAIDDQLLPGEIQRKEKEEFFEFIRQNQSKVLLILDGLDELPSSKLPEFTDIIEGKLLPQCHLVVTARHEAGIPMRKVCDTLLEIEGFTYQDSKEFILRYFAGKEDLAEKLLDKIKNEKRLKEMTVNPLNTALLCLLCEDFQGILPESRTQLYVEVVQCVLIRYRKKKGLPVESDQDLIEIYKDQLKRFGLIALNGLNEDNMYFEDKKLSKKDVDLPGFGFLSAQPGSSKRRPCMCYGFTHKSFQEFFAGHYLCCLLVSKETSPEILVTDTRYFRELREVLKFTCGLLAVRSKESVVALINCIANEVNKADVKEECLPVALECIKECKIENSYFHIDLAHTFGACLEVQQARARNRGVTDDAAAAVLAAVLEANTTLTNLDLADNSIGPAGAESLATALKTNTTLTNLYLSANNIGPTGAESLAKALKTTTTLTNLYLSSNNIGPDGAESLATALKTNTTLTNLDLRGNNIDPAGAESLATAFKTNTTLTNLDLSYDNNIGPAGAESLATALKTNTTLTNLDLSSNNVGPDGAESLAKALKTNTTLTNLHLSGSNVGPAGAESLATALKTNPTLTNLDLRGNNIGPAGAQSLAIALKTNTALTNLDLRGNNIGRAGAQSLATALKTNTTVTNLDLRGNNIGPAGAESLATALKTNTTLTNLYLSGNNVGPAGAESLSTALKTNTALTNLDLRGNNIGPAGAESLATVLKTNTTLTKLHLSVNNIGPAGAESLATALKTNITLKQLILGHGNNISAS</sequence>
<evidence type="ECO:0000256" key="2">
    <source>
        <dbReference type="ARBA" id="ARBA00022840"/>
    </source>
</evidence>
<keyword evidence="1" id="KW-0547">Nucleotide-binding</keyword>
<reference evidence="5 6" key="1">
    <citation type="submission" date="2022-05" db="EMBL/GenBank/DDBJ databases">
        <authorList>
            <consortium name="Genoscope - CEA"/>
            <person name="William W."/>
        </authorList>
    </citation>
    <scope>NUCLEOTIDE SEQUENCE [LARGE SCALE GENOMIC DNA]</scope>
</reference>
<dbReference type="InterPro" id="IPR007111">
    <property type="entry name" value="NACHT_NTPase"/>
</dbReference>
<dbReference type="PANTHER" id="PTHR46844:SF1">
    <property type="entry name" value="SLR5058 PROTEIN"/>
    <property type="match status" value="1"/>
</dbReference>
<dbReference type="SUPFAM" id="SSF52540">
    <property type="entry name" value="P-loop containing nucleoside triphosphate hydrolases"/>
    <property type="match status" value="1"/>
</dbReference>
<dbReference type="SUPFAM" id="SSF52047">
    <property type="entry name" value="RNI-like"/>
    <property type="match status" value="2"/>
</dbReference>
<name>A0ABN8QZM8_9CNID</name>
<evidence type="ECO:0000256" key="1">
    <source>
        <dbReference type="ARBA" id="ARBA00022741"/>
    </source>
</evidence>
<keyword evidence="6" id="KW-1185">Reference proteome</keyword>
<dbReference type="Pfam" id="PF18738">
    <property type="entry name" value="HEPN_DZIP3"/>
    <property type="match status" value="1"/>
</dbReference>
<proteinExistence type="predicted"/>
<dbReference type="CDD" id="cd00116">
    <property type="entry name" value="LRR_RI"/>
    <property type="match status" value="1"/>
</dbReference>
<feature type="coiled-coil region" evidence="3">
    <location>
        <begin position="191"/>
        <end position="259"/>
    </location>
</feature>
<evidence type="ECO:0000256" key="3">
    <source>
        <dbReference type="SAM" id="Coils"/>
    </source>
</evidence>
<accession>A0ABN8QZM8</accession>
<dbReference type="Gene3D" id="3.80.10.10">
    <property type="entry name" value="Ribonuclease Inhibitor"/>
    <property type="match status" value="4"/>
</dbReference>
<dbReference type="Pfam" id="PF13516">
    <property type="entry name" value="LRR_6"/>
    <property type="match status" value="13"/>
</dbReference>
<dbReference type="SMART" id="SM00368">
    <property type="entry name" value="LRR_RI"/>
    <property type="match status" value="13"/>
</dbReference>
<feature type="domain" description="NACHT" evidence="4">
    <location>
        <begin position="340"/>
        <end position="463"/>
    </location>
</feature>
<keyword evidence="2" id="KW-0067">ATP-binding</keyword>
<dbReference type="PROSITE" id="PS50837">
    <property type="entry name" value="NACHT"/>
    <property type="match status" value="1"/>
</dbReference>
<gene>
    <name evidence="5" type="ORF">PLOB_00013079</name>
</gene>
<keyword evidence="3" id="KW-0175">Coiled coil</keyword>
<dbReference type="InterPro" id="IPR001611">
    <property type="entry name" value="Leu-rich_rpt"/>
</dbReference>
<dbReference type="Proteomes" id="UP001159405">
    <property type="component" value="Unassembled WGS sequence"/>
</dbReference>
<organism evidence="5 6">
    <name type="scientific">Porites lobata</name>
    <dbReference type="NCBI Taxonomy" id="104759"/>
    <lineage>
        <taxon>Eukaryota</taxon>
        <taxon>Metazoa</taxon>
        <taxon>Cnidaria</taxon>
        <taxon>Anthozoa</taxon>
        <taxon>Hexacorallia</taxon>
        <taxon>Scleractinia</taxon>
        <taxon>Fungiina</taxon>
        <taxon>Poritidae</taxon>
        <taxon>Porites</taxon>
    </lineage>
</organism>
<feature type="non-terminal residue" evidence="5">
    <location>
        <position position="1151"/>
    </location>
</feature>
<comment type="caution">
    <text evidence="5">The sequence shown here is derived from an EMBL/GenBank/DDBJ whole genome shotgun (WGS) entry which is preliminary data.</text>
</comment>
<dbReference type="InterPro" id="IPR041249">
    <property type="entry name" value="HEPN_DZIP3"/>
</dbReference>
<dbReference type="PANTHER" id="PTHR46844">
    <property type="entry name" value="SLR5058 PROTEIN"/>
    <property type="match status" value="1"/>
</dbReference>
<evidence type="ECO:0000313" key="5">
    <source>
        <dbReference type="EMBL" id="CAH3172524.1"/>
    </source>
</evidence>
<dbReference type="Gene3D" id="3.40.50.300">
    <property type="entry name" value="P-loop containing nucleotide triphosphate hydrolases"/>
    <property type="match status" value="1"/>
</dbReference>
<evidence type="ECO:0000259" key="4">
    <source>
        <dbReference type="PROSITE" id="PS50837"/>
    </source>
</evidence>